<dbReference type="RefSeq" id="WP_323296115.1">
    <property type="nucleotide sequence ID" value="NZ_JAYFUM010000007.1"/>
</dbReference>
<dbReference type="InterPro" id="IPR029060">
    <property type="entry name" value="PIN-like_dom_sf"/>
</dbReference>
<evidence type="ECO:0000259" key="1">
    <source>
        <dbReference type="Pfam" id="PF13470"/>
    </source>
</evidence>
<dbReference type="EMBL" id="JAYFUM010000007">
    <property type="protein sequence ID" value="MEA5138960.1"/>
    <property type="molecule type" value="Genomic_DNA"/>
</dbReference>
<keyword evidence="3" id="KW-1185">Reference proteome</keyword>
<name>A0ABU5Q7Y0_9BACT</name>
<proteinExistence type="predicted"/>
<dbReference type="Proteomes" id="UP001302949">
    <property type="component" value="Unassembled WGS sequence"/>
</dbReference>
<reference evidence="2 3" key="1">
    <citation type="submission" date="2023-12" db="EMBL/GenBank/DDBJ databases">
        <title>Novel species of the genus Arcicella isolated from rivers.</title>
        <authorList>
            <person name="Lu H."/>
        </authorList>
    </citation>
    <scope>NUCLEOTIDE SEQUENCE [LARGE SCALE GENOMIC DNA]</scope>
    <source>
        <strain evidence="2 3">KCTC 23307</strain>
    </source>
</reference>
<evidence type="ECO:0000313" key="2">
    <source>
        <dbReference type="EMBL" id="MEA5138960.1"/>
    </source>
</evidence>
<feature type="domain" description="PIN" evidence="1">
    <location>
        <begin position="9"/>
        <end position="127"/>
    </location>
</feature>
<gene>
    <name evidence="2" type="ORF">VB248_07440</name>
</gene>
<protein>
    <submittedName>
        <fullName evidence="2">PIN domain-containing protein</fullName>
    </submittedName>
</protein>
<comment type="caution">
    <text evidence="2">The sequence shown here is derived from an EMBL/GenBank/DDBJ whole genome shotgun (WGS) entry which is preliminary data.</text>
</comment>
<accession>A0ABU5Q7Y0</accession>
<sequence>MGEAILTNVFLDTNVLINDFFYRCKQRKESKYSSMAIQFLKANPKITLYIASFSLIQLISTLDKAKVSKNDINLEVSRIISRYKLIDLTANDFQKALSIESKDTEDAIQYTLCRKVRCFYIVTENIKDFNLFKFVTTIKPKHIRKIIV</sequence>
<dbReference type="Gene3D" id="3.40.50.1010">
    <property type="entry name" value="5'-nuclease"/>
    <property type="match status" value="1"/>
</dbReference>
<organism evidence="2 3">
    <name type="scientific">Arcicella rigui</name>
    <dbReference type="NCBI Taxonomy" id="797020"/>
    <lineage>
        <taxon>Bacteria</taxon>
        <taxon>Pseudomonadati</taxon>
        <taxon>Bacteroidota</taxon>
        <taxon>Cytophagia</taxon>
        <taxon>Cytophagales</taxon>
        <taxon>Flectobacillaceae</taxon>
        <taxon>Arcicella</taxon>
    </lineage>
</organism>
<dbReference type="Pfam" id="PF13470">
    <property type="entry name" value="PIN_3"/>
    <property type="match status" value="1"/>
</dbReference>
<evidence type="ECO:0000313" key="3">
    <source>
        <dbReference type="Proteomes" id="UP001302949"/>
    </source>
</evidence>
<dbReference type="InterPro" id="IPR002716">
    <property type="entry name" value="PIN_dom"/>
</dbReference>
<dbReference type="SUPFAM" id="SSF88723">
    <property type="entry name" value="PIN domain-like"/>
    <property type="match status" value="1"/>
</dbReference>